<dbReference type="Proteomes" id="UP001496627">
    <property type="component" value="Unassembled WGS sequence"/>
</dbReference>
<proteinExistence type="predicted"/>
<reference evidence="1 2" key="1">
    <citation type="submission" date="2024-05" db="EMBL/GenBank/DDBJ databases">
        <title>Neorhizobium sp. Rsf11, a plant growth promoting and heavy metal resistant PAH-degrader.</title>
        <authorList>
            <person name="Golubev S.N."/>
            <person name="Muratova A.Y."/>
            <person name="Markelova M.I."/>
        </authorList>
    </citation>
    <scope>NUCLEOTIDE SEQUENCE [LARGE SCALE GENOMIC DNA]</scope>
    <source>
        <strain evidence="1 2">Rsf11</strain>
    </source>
</reference>
<name>A0ABV0M382_9HYPH</name>
<evidence type="ECO:0000313" key="1">
    <source>
        <dbReference type="EMBL" id="MEQ1406332.1"/>
    </source>
</evidence>
<evidence type="ECO:0000313" key="2">
    <source>
        <dbReference type="Proteomes" id="UP001496627"/>
    </source>
</evidence>
<protein>
    <submittedName>
        <fullName evidence="1">Uncharacterized protein</fullName>
    </submittedName>
</protein>
<keyword evidence="2" id="KW-1185">Reference proteome</keyword>
<comment type="caution">
    <text evidence="1">The sequence shown here is derived from an EMBL/GenBank/DDBJ whole genome shotgun (WGS) entry which is preliminary data.</text>
</comment>
<organism evidence="1 2">
    <name type="scientific">Neorhizobium phenanthreniclasticum</name>
    <dbReference type="NCBI Taxonomy" id="3157917"/>
    <lineage>
        <taxon>Bacteria</taxon>
        <taxon>Pseudomonadati</taxon>
        <taxon>Pseudomonadota</taxon>
        <taxon>Alphaproteobacteria</taxon>
        <taxon>Hyphomicrobiales</taxon>
        <taxon>Rhizobiaceae</taxon>
        <taxon>Rhizobium/Agrobacterium group</taxon>
        <taxon>Neorhizobium</taxon>
    </lineage>
</organism>
<accession>A0ABV0M382</accession>
<gene>
    <name evidence="1" type="ORF">ABK249_15490</name>
</gene>
<dbReference type="RefSeq" id="WP_265105672.1">
    <property type="nucleotide sequence ID" value="NZ_JBEAAL010000010.1"/>
</dbReference>
<dbReference type="EMBL" id="JBEAAL010000010">
    <property type="protein sequence ID" value="MEQ1406332.1"/>
    <property type="molecule type" value="Genomic_DNA"/>
</dbReference>
<sequence>MKRRILRQECARIPVVGPAMASSRKQTSIKLSFDGINTPWAAVA</sequence>